<accession>A0A2P5FE84</accession>
<keyword evidence="3" id="KW-0378">Hydrolase</keyword>
<dbReference type="Pfam" id="PF06888">
    <property type="entry name" value="Put_Phosphatase"/>
    <property type="match status" value="1"/>
</dbReference>
<dbReference type="PANTHER" id="PTHR20889">
    <property type="entry name" value="PHOSPHATASE, ORPHAN 1, 2"/>
    <property type="match status" value="1"/>
</dbReference>
<dbReference type="STRING" id="63057.A0A2P5FE84"/>
<gene>
    <name evidence="5" type="ORF">TorRG33x02_080430</name>
</gene>
<evidence type="ECO:0000256" key="3">
    <source>
        <dbReference type="ARBA" id="ARBA00022801"/>
    </source>
</evidence>
<dbReference type="InterPro" id="IPR023214">
    <property type="entry name" value="HAD_sf"/>
</dbReference>
<comment type="caution">
    <text evidence="5">The sequence shown here is derived from an EMBL/GenBank/DDBJ whole genome shotgun (WGS) entry which is preliminary data.</text>
</comment>
<dbReference type="NCBIfam" id="TIGR01488">
    <property type="entry name" value="HAD-SF-IB"/>
    <property type="match status" value="1"/>
</dbReference>
<sequence length="209" mass="24268">MAGKTVVVFYFDKTIIEYDSVNWVVDELGATDLFNQLRLTMPWNSLMDRMMKELHERGKTIQEIAEVLKRTPIDPRIVPAIKAAYDLGCDLRIVSYANLFFVETILNHLELRDYFSEINTKSYSFVNEQGRLRILPFHDFSKSSHGCTRPLPSKHVQGCIHRKNPSFCGCRGKQEYFFKLCQNAKSEAEIQELFGVFLHTLFPVMMITM</sequence>
<dbReference type="InParanoid" id="A0A2P5FE84"/>
<dbReference type="InterPro" id="IPR036412">
    <property type="entry name" value="HAD-like_sf"/>
</dbReference>
<dbReference type="InterPro" id="IPR006384">
    <property type="entry name" value="HAD_hydro_PyrdxlP_Pase-like"/>
</dbReference>
<dbReference type="SUPFAM" id="SSF56784">
    <property type="entry name" value="HAD-like"/>
    <property type="match status" value="1"/>
</dbReference>
<comment type="cofactor">
    <cofactor evidence="1">
        <name>Mg(2+)</name>
        <dbReference type="ChEBI" id="CHEBI:18420"/>
    </cofactor>
</comment>
<dbReference type="GO" id="GO:0016791">
    <property type="term" value="F:phosphatase activity"/>
    <property type="evidence" value="ECO:0007669"/>
    <property type="project" value="InterPro"/>
</dbReference>
<keyword evidence="4" id="KW-0460">Magnesium</keyword>
<dbReference type="InterPro" id="IPR016965">
    <property type="entry name" value="Pase_PHOSPHO-typ"/>
</dbReference>
<dbReference type="PANTHER" id="PTHR20889:SF12">
    <property type="entry name" value="LP01149P"/>
    <property type="match status" value="1"/>
</dbReference>
<evidence type="ECO:0000256" key="1">
    <source>
        <dbReference type="ARBA" id="ARBA00001946"/>
    </source>
</evidence>
<dbReference type="EMBL" id="JXTC01000040">
    <property type="protein sequence ID" value="PON96113.1"/>
    <property type="molecule type" value="Genomic_DNA"/>
</dbReference>
<reference evidence="6" key="1">
    <citation type="submission" date="2016-06" db="EMBL/GenBank/DDBJ databases">
        <title>Parallel loss of symbiosis genes in relatives of nitrogen-fixing non-legume Parasponia.</title>
        <authorList>
            <person name="Van Velzen R."/>
            <person name="Holmer R."/>
            <person name="Bu F."/>
            <person name="Rutten L."/>
            <person name="Van Zeijl A."/>
            <person name="Liu W."/>
            <person name="Santuari L."/>
            <person name="Cao Q."/>
            <person name="Sharma T."/>
            <person name="Shen D."/>
            <person name="Roswanjaya Y."/>
            <person name="Wardhani T."/>
            <person name="Kalhor M.S."/>
            <person name="Jansen J."/>
            <person name="Van den Hoogen J."/>
            <person name="Gungor B."/>
            <person name="Hartog M."/>
            <person name="Hontelez J."/>
            <person name="Verver J."/>
            <person name="Yang W.-C."/>
            <person name="Schijlen E."/>
            <person name="Repin R."/>
            <person name="Schilthuizen M."/>
            <person name="Schranz E."/>
            <person name="Heidstra R."/>
            <person name="Miyata K."/>
            <person name="Fedorova E."/>
            <person name="Kohlen W."/>
            <person name="Bisseling T."/>
            <person name="Smit S."/>
            <person name="Geurts R."/>
        </authorList>
    </citation>
    <scope>NUCLEOTIDE SEQUENCE [LARGE SCALE GENOMIC DNA]</scope>
    <source>
        <strain evidence="6">cv. RG33-2</strain>
    </source>
</reference>
<dbReference type="GO" id="GO:0046872">
    <property type="term" value="F:metal ion binding"/>
    <property type="evidence" value="ECO:0007669"/>
    <property type="project" value="UniProtKB-KW"/>
</dbReference>
<protein>
    <submittedName>
        <fullName evidence="5">Pyridoxal phosphate phosphatase-related</fullName>
    </submittedName>
</protein>
<dbReference type="Proteomes" id="UP000237000">
    <property type="component" value="Unassembled WGS sequence"/>
</dbReference>
<keyword evidence="6" id="KW-1185">Reference proteome</keyword>
<evidence type="ECO:0000256" key="2">
    <source>
        <dbReference type="ARBA" id="ARBA00022723"/>
    </source>
</evidence>
<dbReference type="OrthoDB" id="10267182at2759"/>
<keyword evidence="2" id="KW-0479">Metal-binding</keyword>
<proteinExistence type="predicted"/>
<evidence type="ECO:0000256" key="4">
    <source>
        <dbReference type="ARBA" id="ARBA00022842"/>
    </source>
</evidence>
<dbReference type="AlphaFoldDB" id="A0A2P5FE84"/>
<evidence type="ECO:0000313" key="6">
    <source>
        <dbReference type="Proteomes" id="UP000237000"/>
    </source>
</evidence>
<name>A0A2P5FE84_TREOI</name>
<dbReference type="Gene3D" id="3.40.50.1000">
    <property type="entry name" value="HAD superfamily/HAD-like"/>
    <property type="match status" value="1"/>
</dbReference>
<dbReference type="NCBIfam" id="TIGR01489">
    <property type="entry name" value="DKMTPPase-SF"/>
    <property type="match status" value="1"/>
</dbReference>
<organism evidence="5 6">
    <name type="scientific">Trema orientale</name>
    <name type="common">Charcoal tree</name>
    <name type="synonym">Celtis orientalis</name>
    <dbReference type="NCBI Taxonomy" id="63057"/>
    <lineage>
        <taxon>Eukaryota</taxon>
        <taxon>Viridiplantae</taxon>
        <taxon>Streptophyta</taxon>
        <taxon>Embryophyta</taxon>
        <taxon>Tracheophyta</taxon>
        <taxon>Spermatophyta</taxon>
        <taxon>Magnoliopsida</taxon>
        <taxon>eudicotyledons</taxon>
        <taxon>Gunneridae</taxon>
        <taxon>Pentapetalae</taxon>
        <taxon>rosids</taxon>
        <taxon>fabids</taxon>
        <taxon>Rosales</taxon>
        <taxon>Cannabaceae</taxon>
        <taxon>Trema</taxon>
    </lineage>
</organism>
<evidence type="ECO:0000313" key="5">
    <source>
        <dbReference type="EMBL" id="PON96113.1"/>
    </source>
</evidence>